<dbReference type="PANTHER" id="PTHR47099:SF1">
    <property type="entry name" value="METHYLCOBAMIDE:COM METHYLTRANSFERASE MTBA"/>
    <property type="match status" value="1"/>
</dbReference>
<feature type="non-terminal residue" evidence="2">
    <location>
        <position position="1"/>
    </location>
</feature>
<dbReference type="SUPFAM" id="SSF51726">
    <property type="entry name" value="UROD/MetE-like"/>
    <property type="match status" value="1"/>
</dbReference>
<dbReference type="EMBL" id="BARW01018812">
    <property type="protein sequence ID" value="GAJ02131.1"/>
    <property type="molecule type" value="Genomic_DNA"/>
</dbReference>
<protein>
    <recommendedName>
        <fullName evidence="1">Uroporphyrinogen decarboxylase (URO-D) domain-containing protein</fullName>
    </recommendedName>
</protein>
<sequence length="213" mass="24024">ITQRMRGLEQWMMDLCLNEDFVVAFLDKLLEVQLDFYTVTLEAVGDLIQVIEYADDYGMQTGLQLSPGMYRKYFKPRHKIVWDRIHDLTDAKLYLHSCGAVSELIPDWIEIGLDIVESLQPKAAGMEAEKLQREFGGKIVLWGGLDVQHVLPYGTPEDVEAEVKRIIDIFAPGGGYVFSPAHAIQPDVPIENIFAMWDAVEKYGRYPGGDGAS</sequence>
<dbReference type="PANTHER" id="PTHR47099">
    <property type="entry name" value="METHYLCOBAMIDE:COM METHYLTRANSFERASE MTBA"/>
    <property type="match status" value="1"/>
</dbReference>
<dbReference type="InterPro" id="IPR052024">
    <property type="entry name" value="Methanogen_methyltrans"/>
</dbReference>
<organism evidence="2">
    <name type="scientific">marine sediment metagenome</name>
    <dbReference type="NCBI Taxonomy" id="412755"/>
    <lineage>
        <taxon>unclassified sequences</taxon>
        <taxon>metagenomes</taxon>
        <taxon>ecological metagenomes</taxon>
    </lineage>
</organism>
<comment type="caution">
    <text evidence="2">The sequence shown here is derived from an EMBL/GenBank/DDBJ whole genome shotgun (WGS) entry which is preliminary data.</text>
</comment>
<dbReference type="GO" id="GO:0006779">
    <property type="term" value="P:porphyrin-containing compound biosynthetic process"/>
    <property type="evidence" value="ECO:0007669"/>
    <property type="project" value="InterPro"/>
</dbReference>
<dbReference type="Gene3D" id="3.20.20.210">
    <property type="match status" value="1"/>
</dbReference>
<gene>
    <name evidence="2" type="ORF">S12H4_32124</name>
</gene>
<dbReference type="AlphaFoldDB" id="X1UQH1"/>
<reference evidence="2" key="1">
    <citation type="journal article" date="2014" name="Front. Microbiol.">
        <title>High frequency of phylogenetically diverse reductive dehalogenase-homologous genes in deep subseafloor sedimentary metagenomes.</title>
        <authorList>
            <person name="Kawai M."/>
            <person name="Futagami T."/>
            <person name="Toyoda A."/>
            <person name="Takaki Y."/>
            <person name="Nishi S."/>
            <person name="Hori S."/>
            <person name="Arai W."/>
            <person name="Tsubouchi T."/>
            <person name="Morono Y."/>
            <person name="Uchiyama I."/>
            <person name="Ito T."/>
            <person name="Fujiyama A."/>
            <person name="Inagaki F."/>
            <person name="Takami H."/>
        </authorList>
    </citation>
    <scope>NUCLEOTIDE SEQUENCE</scope>
    <source>
        <strain evidence="2">Expedition CK06-06</strain>
    </source>
</reference>
<evidence type="ECO:0000313" key="2">
    <source>
        <dbReference type="EMBL" id="GAJ02131.1"/>
    </source>
</evidence>
<proteinExistence type="predicted"/>
<feature type="domain" description="Uroporphyrinogen decarboxylase (URO-D)" evidence="1">
    <location>
        <begin position="6"/>
        <end position="203"/>
    </location>
</feature>
<evidence type="ECO:0000259" key="1">
    <source>
        <dbReference type="Pfam" id="PF01208"/>
    </source>
</evidence>
<dbReference type="InterPro" id="IPR000257">
    <property type="entry name" value="Uroporphyrinogen_deCOase"/>
</dbReference>
<name>X1UQH1_9ZZZZ</name>
<dbReference type="InterPro" id="IPR038071">
    <property type="entry name" value="UROD/MetE-like_sf"/>
</dbReference>
<accession>X1UQH1</accession>
<dbReference type="GO" id="GO:0004853">
    <property type="term" value="F:uroporphyrinogen decarboxylase activity"/>
    <property type="evidence" value="ECO:0007669"/>
    <property type="project" value="InterPro"/>
</dbReference>
<dbReference type="Pfam" id="PF01208">
    <property type="entry name" value="URO-D"/>
    <property type="match status" value="1"/>
</dbReference>